<keyword evidence="2" id="KW-1185">Reference proteome</keyword>
<comment type="caution">
    <text evidence="1">The sequence shown here is derived from an EMBL/GenBank/DDBJ whole genome shotgun (WGS) entry which is preliminary data.</text>
</comment>
<name>A0A2S9V411_9ALTE</name>
<dbReference type="OrthoDB" id="547680at2"/>
<accession>A0A2S9V411</accession>
<organism evidence="1 2">
    <name type="scientific">Alteromonas alba</name>
    <dbReference type="NCBI Taxonomy" id="2079529"/>
    <lineage>
        <taxon>Bacteria</taxon>
        <taxon>Pseudomonadati</taxon>
        <taxon>Pseudomonadota</taxon>
        <taxon>Gammaproteobacteria</taxon>
        <taxon>Alteromonadales</taxon>
        <taxon>Alteromonadaceae</taxon>
        <taxon>Alteromonas/Salinimonas group</taxon>
        <taxon>Alteromonas</taxon>
    </lineage>
</organism>
<reference evidence="2" key="1">
    <citation type="journal article" date="2020" name="Int. J. Syst. Evol. Microbiol.">
        <title>Alteromonas alba sp. nov., a marine bacterium isolated from the seawater of the West Pacific Ocean.</title>
        <authorList>
            <person name="Sun C."/>
            <person name="Wu Y.-H."/>
            <person name="Xamxidin M."/>
            <person name="Cheng H."/>
            <person name="Xu X.-W."/>
        </authorList>
    </citation>
    <scope>NUCLEOTIDE SEQUENCE [LARGE SCALE GENOMIC DNA]</scope>
    <source>
        <strain evidence="2">190</strain>
    </source>
</reference>
<dbReference type="EMBL" id="PVNP01000212">
    <property type="protein sequence ID" value="PRO71196.1"/>
    <property type="molecule type" value="Genomic_DNA"/>
</dbReference>
<gene>
    <name evidence="1" type="ORF">C6Y40_23145</name>
</gene>
<dbReference type="RefSeq" id="WP_105936750.1">
    <property type="nucleotide sequence ID" value="NZ_PVNP01000212.1"/>
</dbReference>
<evidence type="ECO:0000313" key="1">
    <source>
        <dbReference type="EMBL" id="PRO71196.1"/>
    </source>
</evidence>
<dbReference type="Proteomes" id="UP000238949">
    <property type="component" value="Unassembled WGS sequence"/>
</dbReference>
<sequence length="307" mass="35364">MKKHIFTLLRGRTYHGIGLVFILLLWTLNVSAANWSIHYPRPINESDSRHDYPLTLLKLALSKTGVRYTLTPSERILLQGKAIRQLKENREINIVWVMTDIQREKELLPIRIPIHKGLIGWRVFLINQDLSAKFHNIREVRNLTPLTALQGAEWPDTKILQSNGFNVLTVSEFPEAFNRLELKQGDFFPRAVSEVLGELNALSLDDDIVLEPSLVMHYPAAMYFFVNRSNPTMARLIETGLRRALEDGSFDNIFVSHHREALLKVNVAERKVFHLENPLLPKETPLDDKALWFDPQIHTPQSAPNKE</sequence>
<protein>
    <submittedName>
        <fullName evidence="1">Amino acid ABC transporter substrate-binding protein</fullName>
    </submittedName>
</protein>
<dbReference type="AlphaFoldDB" id="A0A2S9V411"/>
<dbReference type="SUPFAM" id="SSF53850">
    <property type="entry name" value="Periplasmic binding protein-like II"/>
    <property type="match status" value="1"/>
</dbReference>
<evidence type="ECO:0000313" key="2">
    <source>
        <dbReference type="Proteomes" id="UP000238949"/>
    </source>
</evidence>
<proteinExistence type="predicted"/>